<dbReference type="Proteomes" id="UP000030003">
    <property type="component" value="Unassembled WGS sequence"/>
</dbReference>
<dbReference type="GO" id="GO:0003677">
    <property type="term" value="F:DNA binding"/>
    <property type="evidence" value="ECO:0007669"/>
    <property type="project" value="InterPro"/>
</dbReference>
<dbReference type="PIRSF" id="PIRSF031767">
    <property type="entry name" value="MHYE_LytTR"/>
    <property type="match status" value="1"/>
</dbReference>
<dbReference type="SMART" id="SM00850">
    <property type="entry name" value="LytTR"/>
    <property type="match status" value="1"/>
</dbReference>
<feature type="transmembrane region" description="Helical" evidence="2">
    <location>
        <begin position="67"/>
        <end position="87"/>
    </location>
</feature>
<proteinExistence type="predicted"/>
<feature type="transmembrane region" description="Helical" evidence="2">
    <location>
        <begin position="27"/>
        <end position="47"/>
    </location>
</feature>
<dbReference type="PANTHER" id="PTHR37299">
    <property type="entry name" value="TRANSCRIPTIONAL REGULATOR-RELATED"/>
    <property type="match status" value="1"/>
</dbReference>
<comment type="caution">
    <text evidence="4">The sequence shown here is derived from an EMBL/GenBank/DDBJ whole genome shotgun (WGS) entry which is preliminary data.</text>
</comment>
<dbReference type="InterPro" id="IPR007492">
    <property type="entry name" value="LytTR_DNA-bd_dom"/>
</dbReference>
<keyword evidence="5" id="KW-1185">Reference proteome</keyword>
<dbReference type="GO" id="GO:0000156">
    <property type="term" value="F:phosphorelay response regulator activity"/>
    <property type="evidence" value="ECO:0007669"/>
    <property type="project" value="InterPro"/>
</dbReference>
<dbReference type="PANTHER" id="PTHR37299:SF1">
    <property type="entry name" value="STAGE 0 SPORULATION PROTEIN A HOMOLOG"/>
    <property type="match status" value="1"/>
</dbReference>
<feature type="transmembrane region" description="Helical" evidence="2">
    <location>
        <begin position="99"/>
        <end position="118"/>
    </location>
</feature>
<name>A0A0A0M438_9GAMM</name>
<dbReference type="AlphaFoldDB" id="A0A0A0M438"/>
<protein>
    <recommendedName>
        <fullName evidence="3">HTH LytTR-type domain-containing protein</fullName>
    </recommendedName>
</protein>
<dbReference type="EMBL" id="AVBH01000206">
    <property type="protein sequence ID" value="KGO97783.1"/>
    <property type="molecule type" value="Genomic_DNA"/>
</dbReference>
<reference evidence="4 5" key="1">
    <citation type="submission" date="2013-08" db="EMBL/GenBank/DDBJ databases">
        <title>Genomic analysis of Lysobacter defluvii.</title>
        <authorList>
            <person name="Wang Q."/>
            <person name="Wang G."/>
        </authorList>
    </citation>
    <scope>NUCLEOTIDE SEQUENCE [LARGE SCALE GENOMIC DNA]</scope>
    <source>
        <strain evidence="4 5">IMMIB APB-9</strain>
    </source>
</reference>
<dbReference type="PROSITE" id="PS50930">
    <property type="entry name" value="HTH_LYTTR"/>
    <property type="match status" value="1"/>
</dbReference>
<evidence type="ECO:0000313" key="5">
    <source>
        <dbReference type="Proteomes" id="UP000030003"/>
    </source>
</evidence>
<accession>A0A0A0M438</accession>
<evidence type="ECO:0000256" key="1">
    <source>
        <dbReference type="ARBA" id="ARBA00023012"/>
    </source>
</evidence>
<sequence length="294" mass="33353">MGTGAAVPTGAAHPVPRPVSRRRPLEIAFWVIDAVVGTVAASLTVHMDHVREGLAYAAWEPWVWEGSSRLMVLLLVPAVVWFTARWPLHFDTWRRHLPLYLLASLAWSLLHVGGMVVLREAAYAMQGLEYDFGDVLRQFGYEYLKDIRSFAGIVLVLHLYRFVLRRLQGEAALLAPPDDGSAPVEPVDRPERFLVRKLGREFLVAARDIEHVQAAGNYANLHVHGREYPLRTTLSELEQRLDPARFTRVHRSWIVNLDAIESIEPLESGDARLLMRGGTQVPCSRRYRDRLRNG</sequence>
<feature type="domain" description="HTH LytTR-type" evidence="3">
    <location>
        <begin position="193"/>
        <end position="294"/>
    </location>
</feature>
<evidence type="ECO:0000313" key="4">
    <source>
        <dbReference type="EMBL" id="KGO97783.1"/>
    </source>
</evidence>
<dbReference type="InterPro" id="IPR046947">
    <property type="entry name" value="LytR-like"/>
</dbReference>
<keyword evidence="2" id="KW-0472">Membrane</keyword>
<gene>
    <name evidence="4" type="ORF">N791_05880</name>
</gene>
<dbReference type="Pfam" id="PF04397">
    <property type="entry name" value="LytTR"/>
    <property type="match status" value="1"/>
</dbReference>
<evidence type="ECO:0000256" key="2">
    <source>
        <dbReference type="SAM" id="Phobius"/>
    </source>
</evidence>
<dbReference type="InterPro" id="IPR012379">
    <property type="entry name" value="LytTR_MHYE"/>
</dbReference>
<organism evidence="4 5">
    <name type="scientific">Lysobacter defluvii IMMIB APB-9 = DSM 18482</name>
    <dbReference type="NCBI Taxonomy" id="1385515"/>
    <lineage>
        <taxon>Bacteria</taxon>
        <taxon>Pseudomonadati</taxon>
        <taxon>Pseudomonadota</taxon>
        <taxon>Gammaproteobacteria</taxon>
        <taxon>Lysobacterales</taxon>
        <taxon>Lysobacteraceae</taxon>
        <taxon>Novilysobacter</taxon>
    </lineage>
</organism>
<evidence type="ECO:0000259" key="3">
    <source>
        <dbReference type="PROSITE" id="PS50930"/>
    </source>
</evidence>
<dbReference type="Gene3D" id="2.40.50.1020">
    <property type="entry name" value="LytTr DNA-binding domain"/>
    <property type="match status" value="1"/>
</dbReference>
<keyword evidence="2" id="KW-0812">Transmembrane</keyword>
<keyword evidence="2" id="KW-1133">Transmembrane helix</keyword>
<feature type="transmembrane region" description="Helical" evidence="2">
    <location>
        <begin position="147"/>
        <end position="164"/>
    </location>
</feature>
<dbReference type="STRING" id="1385515.GCA_000423325_02367"/>
<dbReference type="eggNOG" id="COG3279">
    <property type="taxonomic scope" value="Bacteria"/>
</dbReference>
<keyword evidence="1" id="KW-0902">Two-component regulatory system</keyword>